<evidence type="ECO:0000259" key="6">
    <source>
        <dbReference type="PROSITE" id="PS50075"/>
    </source>
</evidence>
<dbReference type="Gene3D" id="3.30.300.30">
    <property type="match status" value="2"/>
</dbReference>
<dbReference type="Pfam" id="PF08242">
    <property type="entry name" value="Methyltransf_12"/>
    <property type="match status" value="1"/>
</dbReference>
<dbReference type="FunFam" id="1.10.1200.10:FF:000005">
    <property type="entry name" value="Nonribosomal peptide synthetase 1"/>
    <property type="match status" value="1"/>
</dbReference>
<dbReference type="Pfam" id="PF00501">
    <property type="entry name" value="AMP-binding"/>
    <property type="match status" value="1"/>
</dbReference>
<dbReference type="PROSITE" id="PS00012">
    <property type="entry name" value="PHOSPHOPANTETHEINE"/>
    <property type="match status" value="1"/>
</dbReference>
<keyword evidence="4" id="KW-0677">Repeat</keyword>
<gene>
    <name evidence="7" type="ORF">AB2U05_30205</name>
</gene>
<dbReference type="RefSeq" id="WP_369184832.1">
    <property type="nucleotide sequence ID" value="NZ_CP163445.1"/>
</dbReference>
<dbReference type="Gene3D" id="3.40.50.1820">
    <property type="entry name" value="alpha/beta hydrolase"/>
    <property type="match status" value="1"/>
</dbReference>
<dbReference type="Gene3D" id="2.30.38.10">
    <property type="entry name" value="Luciferase, Domain 3"/>
    <property type="match status" value="1"/>
</dbReference>
<dbReference type="Pfam" id="PF00550">
    <property type="entry name" value="PP-binding"/>
    <property type="match status" value="1"/>
</dbReference>
<dbReference type="CDD" id="cd02440">
    <property type="entry name" value="AdoMet_MTases"/>
    <property type="match status" value="1"/>
</dbReference>
<dbReference type="GO" id="GO:0005829">
    <property type="term" value="C:cytosol"/>
    <property type="evidence" value="ECO:0007669"/>
    <property type="project" value="TreeGrafter"/>
</dbReference>
<proteinExistence type="predicted"/>
<dbReference type="InterPro" id="IPR020806">
    <property type="entry name" value="PKS_PP-bd"/>
</dbReference>
<dbReference type="SUPFAM" id="SSF56801">
    <property type="entry name" value="Acetyl-CoA synthetase-like"/>
    <property type="match status" value="1"/>
</dbReference>
<sequence>MPIDQHDDAPTDRPVRPGAGGDREEAPTGLRLVEAFERQAARTPHATAVVAGDTRLTYRELNTRANRLARLLVEHGAAPERFVAVAVPRSADTVVALLAVRKAGAAYLPVDPEHPAARIALTLADAAPRLVLTTRAAAGALPAAEDGPRRIVLDGPECRQLSADHPGAEGPGAEDLRLPCDPRHPAYVIHTSGSTGRPKGVVVPAGALDAFLTDMTARFPLTAEDRLVAVTTLSFDIAALEVFLPLVSGAAVVLADRDVVRDPAALAALVASAGGTVVQATPSLWRLLLTHAPEALRGLRMLVGGEALPADLAARMTATGSEVTNLYGPTETTIWSTAARLGEPAAERAGERPAAPPIGRPLRGTLVHVLDEALRPAAPGATGELYVAGAGLARGYLGRPGLTAERFVADPFGAPGSRMYRTGDLARRTADGDLEYLGRSDQQVKVRGHRIEPGEIEAALAEHDRVAQAVVVAREDTPGEPRLVAYVVPTGRAERDEASELRQVQEWLTVYEDVYRDEATAGEFGENFAVWTSVYDGTPIPLEQMNTWRGHILDRVRALEPRRVLELGVGNGLILAHLAPHCEAYWGTDFSAEVIDGLRAGLAGQPHLAGKVELRAQAADVVDGLPQDYFDTIILNSVLQHFPNADYLVEVVERAIGLLAPGGRLFVGDVRNLRLHRCLMTAVELHRRGGAEGLDAVRRAVEQALVMEKELLVDPDLFVAFGERSAQVAAVDIQLKRGRYHNELSRHRYDAILHKHPRAPLAPVEETVLRWGADLASAEQVADHLGTHRPAALRVTGVPHLGLAGELAALRLLDAGQDAGAVLAALRGEVPLDGVDAEELYRVGERLGYRTAVTCGAAADTGAMEALFVDAAGSGRTDAVADPVPAYRRTGPDGAPLTAYANDPAGSRQVGSLVSALREHLRDRLPEHLVPAAFVPLEALPLTPNGKLDRKALPAPDLRAGTPGRAPSTPREQLLCALFAEVLGLASVGVDDSFVELGGDSIISIQLASRARESGLVITPREIFRHRTAEALAQIAGTAGGDDAPEPAPAEEDLPVIDQDEFDEIVRGIDGGTWA</sequence>
<dbReference type="Gene3D" id="3.40.50.980">
    <property type="match status" value="2"/>
</dbReference>
<dbReference type="InterPro" id="IPR029058">
    <property type="entry name" value="AB_hydrolase_fold"/>
</dbReference>
<dbReference type="FunFam" id="3.40.50.980:FF:000001">
    <property type="entry name" value="Non-ribosomal peptide synthetase"/>
    <property type="match status" value="1"/>
</dbReference>
<dbReference type="PROSITE" id="PS00455">
    <property type="entry name" value="AMP_BINDING"/>
    <property type="match status" value="1"/>
</dbReference>
<reference evidence="7" key="1">
    <citation type="submission" date="2024-07" db="EMBL/GenBank/DDBJ databases">
        <authorList>
            <person name="Yu S.T."/>
        </authorList>
    </citation>
    <scope>NUCLEOTIDE SEQUENCE</scope>
    <source>
        <strain evidence="7">Y1</strain>
    </source>
</reference>
<dbReference type="AlphaFoldDB" id="A0AB39TTS9"/>
<feature type="domain" description="Carrier" evidence="6">
    <location>
        <begin position="966"/>
        <end position="1040"/>
    </location>
</feature>
<dbReference type="InterPro" id="IPR029063">
    <property type="entry name" value="SAM-dependent_MTases_sf"/>
</dbReference>
<dbReference type="InterPro" id="IPR020845">
    <property type="entry name" value="AMP-binding_CS"/>
</dbReference>
<evidence type="ECO:0000256" key="3">
    <source>
        <dbReference type="ARBA" id="ARBA00022553"/>
    </source>
</evidence>
<dbReference type="PANTHER" id="PTHR45527">
    <property type="entry name" value="NONRIBOSOMAL PEPTIDE SYNTHETASE"/>
    <property type="match status" value="1"/>
</dbReference>
<dbReference type="SUPFAM" id="SSF47336">
    <property type="entry name" value="ACP-like"/>
    <property type="match status" value="1"/>
</dbReference>
<dbReference type="Gene3D" id="3.40.50.150">
    <property type="entry name" value="Vaccinia Virus protein VP39"/>
    <property type="match status" value="1"/>
</dbReference>
<dbReference type="PROSITE" id="PS50075">
    <property type="entry name" value="CARRIER"/>
    <property type="match status" value="1"/>
</dbReference>
<dbReference type="GO" id="GO:0044550">
    <property type="term" value="P:secondary metabolite biosynthetic process"/>
    <property type="evidence" value="ECO:0007669"/>
    <property type="project" value="TreeGrafter"/>
</dbReference>
<protein>
    <submittedName>
        <fullName evidence="7">Amino acid adenylation domain-containing protein</fullName>
    </submittedName>
</protein>
<dbReference type="InterPro" id="IPR006162">
    <property type="entry name" value="Ppantetheine_attach_site"/>
</dbReference>
<accession>A0AB39TTS9</accession>
<name>A0AB39TTS9_9ACTN</name>
<dbReference type="GO" id="GO:0017000">
    <property type="term" value="P:antibiotic biosynthetic process"/>
    <property type="evidence" value="ECO:0007669"/>
    <property type="project" value="UniProtKB-ARBA"/>
</dbReference>
<comment type="cofactor">
    <cofactor evidence="1">
        <name>pantetheine 4'-phosphate</name>
        <dbReference type="ChEBI" id="CHEBI:47942"/>
    </cofactor>
</comment>
<evidence type="ECO:0000256" key="1">
    <source>
        <dbReference type="ARBA" id="ARBA00001957"/>
    </source>
</evidence>
<evidence type="ECO:0000256" key="4">
    <source>
        <dbReference type="ARBA" id="ARBA00022737"/>
    </source>
</evidence>
<dbReference type="FunFam" id="2.30.38.10:FF:000001">
    <property type="entry name" value="Non-ribosomal peptide synthetase PvdI"/>
    <property type="match status" value="1"/>
</dbReference>
<evidence type="ECO:0000313" key="7">
    <source>
        <dbReference type="EMBL" id="XDQ82461.1"/>
    </source>
</evidence>
<keyword evidence="3" id="KW-0597">Phosphoprotein</keyword>
<evidence type="ECO:0000256" key="2">
    <source>
        <dbReference type="ARBA" id="ARBA00022450"/>
    </source>
</evidence>
<dbReference type="InterPro" id="IPR025110">
    <property type="entry name" value="AMP-bd_C"/>
</dbReference>
<dbReference type="Pfam" id="PF13193">
    <property type="entry name" value="AMP-binding_C"/>
    <property type="match status" value="1"/>
</dbReference>
<dbReference type="InterPro" id="IPR045851">
    <property type="entry name" value="AMP-bd_C_sf"/>
</dbReference>
<organism evidence="7">
    <name type="scientific">Streptomyces sp. Y1</name>
    <dbReference type="NCBI Taxonomy" id="3238634"/>
    <lineage>
        <taxon>Bacteria</taxon>
        <taxon>Bacillati</taxon>
        <taxon>Actinomycetota</taxon>
        <taxon>Actinomycetes</taxon>
        <taxon>Kitasatosporales</taxon>
        <taxon>Streptomycetaceae</taxon>
        <taxon>Streptomyces</taxon>
    </lineage>
</organism>
<dbReference type="InterPro" id="IPR010071">
    <property type="entry name" value="AA_adenyl_dom"/>
</dbReference>
<dbReference type="EMBL" id="CP163445">
    <property type="protein sequence ID" value="XDQ82461.1"/>
    <property type="molecule type" value="Genomic_DNA"/>
</dbReference>
<dbReference type="InterPro" id="IPR036736">
    <property type="entry name" value="ACP-like_sf"/>
</dbReference>
<dbReference type="SMART" id="SM00823">
    <property type="entry name" value="PKS_PP"/>
    <property type="match status" value="1"/>
</dbReference>
<dbReference type="InterPro" id="IPR013217">
    <property type="entry name" value="Methyltransf_12"/>
</dbReference>
<dbReference type="GO" id="GO:0031177">
    <property type="term" value="F:phosphopantetheine binding"/>
    <property type="evidence" value="ECO:0007669"/>
    <property type="project" value="InterPro"/>
</dbReference>
<dbReference type="InterPro" id="IPR009081">
    <property type="entry name" value="PP-bd_ACP"/>
</dbReference>
<dbReference type="FunFam" id="3.40.50.12780:FF:000012">
    <property type="entry name" value="Non-ribosomal peptide synthetase"/>
    <property type="match status" value="1"/>
</dbReference>
<dbReference type="SUPFAM" id="SSF53335">
    <property type="entry name" value="S-adenosyl-L-methionine-dependent methyltransferases"/>
    <property type="match status" value="1"/>
</dbReference>
<dbReference type="PANTHER" id="PTHR45527:SF1">
    <property type="entry name" value="FATTY ACID SYNTHASE"/>
    <property type="match status" value="1"/>
</dbReference>
<dbReference type="InterPro" id="IPR000873">
    <property type="entry name" value="AMP-dep_synth/lig_dom"/>
</dbReference>
<feature type="region of interest" description="Disordered" evidence="5">
    <location>
        <begin position="1"/>
        <end position="26"/>
    </location>
</feature>
<evidence type="ECO:0000256" key="5">
    <source>
        <dbReference type="SAM" id="MobiDB-lite"/>
    </source>
</evidence>
<keyword evidence="2" id="KW-0596">Phosphopantetheine</keyword>
<dbReference type="NCBIfam" id="TIGR01733">
    <property type="entry name" value="AA-adenyl-dom"/>
    <property type="match status" value="1"/>
</dbReference>
<dbReference type="CDD" id="cd05930">
    <property type="entry name" value="A_NRPS"/>
    <property type="match status" value="1"/>
</dbReference>
<dbReference type="GO" id="GO:0043041">
    <property type="term" value="P:amino acid activation for nonribosomal peptide biosynthetic process"/>
    <property type="evidence" value="ECO:0007669"/>
    <property type="project" value="TreeGrafter"/>
</dbReference>
<feature type="region of interest" description="Disordered" evidence="5">
    <location>
        <begin position="945"/>
        <end position="967"/>
    </location>
</feature>